<protein>
    <submittedName>
        <fullName evidence="2">Uncharacterized protein</fullName>
    </submittedName>
</protein>
<gene>
    <name evidence="2" type="ORF">J3R30DRAFT_1471827</name>
</gene>
<dbReference type="AlphaFoldDB" id="A0A9W9AM53"/>
<dbReference type="Proteomes" id="UP001150266">
    <property type="component" value="Unassembled WGS sequence"/>
</dbReference>
<evidence type="ECO:0000313" key="2">
    <source>
        <dbReference type="EMBL" id="KAJ4486217.1"/>
    </source>
</evidence>
<proteinExistence type="predicted"/>
<keyword evidence="1" id="KW-0812">Transmembrane</keyword>
<feature type="transmembrane region" description="Helical" evidence="1">
    <location>
        <begin position="6"/>
        <end position="27"/>
    </location>
</feature>
<accession>A0A9W9AM53</accession>
<keyword evidence="1" id="KW-1133">Transmembrane helix</keyword>
<keyword evidence="1" id="KW-0472">Membrane</keyword>
<organism evidence="2 3">
    <name type="scientific">Lentinula aciculospora</name>
    <dbReference type="NCBI Taxonomy" id="153920"/>
    <lineage>
        <taxon>Eukaryota</taxon>
        <taxon>Fungi</taxon>
        <taxon>Dikarya</taxon>
        <taxon>Basidiomycota</taxon>
        <taxon>Agaricomycotina</taxon>
        <taxon>Agaricomycetes</taxon>
        <taxon>Agaricomycetidae</taxon>
        <taxon>Agaricales</taxon>
        <taxon>Marasmiineae</taxon>
        <taxon>Omphalotaceae</taxon>
        <taxon>Lentinula</taxon>
    </lineage>
</organism>
<keyword evidence="3" id="KW-1185">Reference proteome</keyword>
<comment type="caution">
    <text evidence="2">The sequence shown here is derived from an EMBL/GenBank/DDBJ whole genome shotgun (WGS) entry which is preliminary data.</text>
</comment>
<evidence type="ECO:0000313" key="3">
    <source>
        <dbReference type="Proteomes" id="UP001150266"/>
    </source>
</evidence>
<evidence type="ECO:0000256" key="1">
    <source>
        <dbReference type="SAM" id="Phobius"/>
    </source>
</evidence>
<name>A0A9W9AM53_9AGAR</name>
<dbReference type="EMBL" id="JAOTPV010000003">
    <property type="protein sequence ID" value="KAJ4486217.1"/>
    <property type="molecule type" value="Genomic_DNA"/>
</dbReference>
<reference evidence="2" key="1">
    <citation type="submission" date="2022-08" db="EMBL/GenBank/DDBJ databases">
        <title>A Global Phylogenomic Analysis of the Shiitake Genus Lentinula.</title>
        <authorList>
            <consortium name="DOE Joint Genome Institute"/>
            <person name="Sierra-Patev S."/>
            <person name="Min B."/>
            <person name="Naranjo-Ortiz M."/>
            <person name="Looney B."/>
            <person name="Konkel Z."/>
            <person name="Slot J.C."/>
            <person name="Sakamoto Y."/>
            <person name="Steenwyk J.L."/>
            <person name="Rokas A."/>
            <person name="Carro J."/>
            <person name="Camarero S."/>
            <person name="Ferreira P."/>
            <person name="Molpeceres G."/>
            <person name="Ruiz-Duenas F.J."/>
            <person name="Serrano A."/>
            <person name="Henrissat B."/>
            <person name="Drula E."/>
            <person name="Hughes K.W."/>
            <person name="Mata J.L."/>
            <person name="Ishikawa N.K."/>
            <person name="Vargas-Isla R."/>
            <person name="Ushijima S."/>
            <person name="Smith C.A."/>
            <person name="Ahrendt S."/>
            <person name="Andreopoulos W."/>
            <person name="He G."/>
            <person name="Labutti K."/>
            <person name="Lipzen A."/>
            <person name="Ng V."/>
            <person name="Riley R."/>
            <person name="Sandor L."/>
            <person name="Barry K."/>
            <person name="Martinez A.T."/>
            <person name="Xiao Y."/>
            <person name="Gibbons J.G."/>
            <person name="Terashima K."/>
            <person name="Grigoriev I.V."/>
            <person name="Hibbett D.S."/>
        </authorList>
    </citation>
    <scope>NUCLEOTIDE SEQUENCE</scope>
    <source>
        <strain evidence="2">JLM2183</strain>
    </source>
</reference>
<sequence length="105" mass="12218">MSLSSRVRIATVCIVIIASVALLWRYYHRHGRRNKASHNDPYGLFHLSLNKRPGEEQHGPPKTEWLNMGYWKVNIANGKPGSSFVDYWMCRIQMSFRTRVKASQI</sequence>